<gene>
    <name evidence="10" type="ORF">KC622_01865</name>
</gene>
<dbReference type="InterPro" id="IPR036890">
    <property type="entry name" value="HATPase_C_sf"/>
</dbReference>
<dbReference type="Proteomes" id="UP000748332">
    <property type="component" value="Unassembled WGS sequence"/>
</dbReference>
<proteinExistence type="predicted"/>
<sequence>MQRLKAFIHKFPAKRRIGFMVGLVNTVIIILVAGSFLSGYYLLGLNQIRSKLTSEAEEIVRNHLVYDGSRIVYRQRDEGQSIRSDLYTDGASAVIYNAGLEPIGNFGLFELQQEIFSNDKKREYSGLLSMVLETGAPKFYSVVEIEKNNNYEMLLYPITSGQKVVGVVCVANQVGFFQDLLQISVYILLTVIAAAAFINFFLGGIIAKIAYKPLENLREKMHQTTIQNINEKVIPEGHPTDDSYLLAKNFNEMLERVNEGIIKQRQFISNASHELKSPLARAVSRLEVIGLRLHKKKVVKSDLEKDLVSVKQDLVDLASVIEDMLLLSRIREQALPQEGLKVSSLIRKELKKYPGIKYTNKIDDSVIIRFNKESFRVVIKNLVENAIKYGVKGSLEFYTLDQSNRPKIVISNRIKSGLKIDTTKLFERFSSHSKHTGGHGLGLSIVKSLAEDNGYEVRVDVKGGLFLISLNRLT</sequence>
<protein>
    <recommendedName>
        <fullName evidence="2">histidine kinase</fullName>
        <ecNumber evidence="2">2.7.13.3</ecNumber>
    </recommendedName>
</protein>
<evidence type="ECO:0000256" key="1">
    <source>
        <dbReference type="ARBA" id="ARBA00000085"/>
    </source>
</evidence>
<evidence type="ECO:0000256" key="6">
    <source>
        <dbReference type="ARBA" id="ARBA00022777"/>
    </source>
</evidence>
<comment type="caution">
    <text evidence="10">The sequence shown here is derived from an EMBL/GenBank/DDBJ whole genome shotgun (WGS) entry which is preliminary data.</text>
</comment>
<evidence type="ECO:0000256" key="7">
    <source>
        <dbReference type="ARBA" id="ARBA00022989"/>
    </source>
</evidence>
<evidence type="ECO:0000256" key="8">
    <source>
        <dbReference type="SAM" id="Phobius"/>
    </source>
</evidence>
<evidence type="ECO:0000313" key="11">
    <source>
        <dbReference type="Proteomes" id="UP000748332"/>
    </source>
</evidence>
<dbReference type="Gene3D" id="1.10.287.130">
    <property type="match status" value="1"/>
</dbReference>
<comment type="catalytic activity">
    <reaction evidence="1">
        <text>ATP + protein L-histidine = ADP + protein N-phospho-L-histidine.</text>
        <dbReference type="EC" id="2.7.13.3"/>
    </reaction>
</comment>
<reference evidence="10" key="2">
    <citation type="journal article" date="2021" name="Microbiome">
        <title>Successional dynamics and alternative stable states in a saline activated sludge microbial community over 9 years.</title>
        <authorList>
            <person name="Wang Y."/>
            <person name="Ye J."/>
            <person name="Ju F."/>
            <person name="Liu L."/>
            <person name="Boyd J.A."/>
            <person name="Deng Y."/>
            <person name="Parks D.H."/>
            <person name="Jiang X."/>
            <person name="Yin X."/>
            <person name="Woodcroft B.J."/>
            <person name="Tyson G.W."/>
            <person name="Hugenholtz P."/>
            <person name="Polz M.F."/>
            <person name="Zhang T."/>
        </authorList>
    </citation>
    <scope>NUCLEOTIDE SEQUENCE</scope>
    <source>
        <strain evidence="10">HKST-UBA16</strain>
    </source>
</reference>
<dbReference type="PANTHER" id="PTHR45436:SF5">
    <property type="entry name" value="SENSOR HISTIDINE KINASE TRCS"/>
    <property type="match status" value="1"/>
</dbReference>
<dbReference type="Pfam" id="PF00512">
    <property type="entry name" value="HisKA"/>
    <property type="match status" value="1"/>
</dbReference>
<dbReference type="InterPro" id="IPR036097">
    <property type="entry name" value="HisK_dim/P_sf"/>
</dbReference>
<dbReference type="CDD" id="cd00082">
    <property type="entry name" value="HisKA"/>
    <property type="match status" value="1"/>
</dbReference>
<accession>A0A955I5U1</accession>
<dbReference type="EMBL" id="JAGQLM010000075">
    <property type="protein sequence ID" value="MCA9375058.1"/>
    <property type="molecule type" value="Genomic_DNA"/>
</dbReference>
<dbReference type="InterPro" id="IPR005467">
    <property type="entry name" value="His_kinase_dom"/>
</dbReference>
<dbReference type="InterPro" id="IPR003594">
    <property type="entry name" value="HATPase_dom"/>
</dbReference>
<dbReference type="SUPFAM" id="SSF47384">
    <property type="entry name" value="Homodimeric domain of signal transducing histidine kinase"/>
    <property type="match status" value="1"/>
</dbReference>
<keyword evidence="6 10" id="KW-0418">Kinase</keyword>
<dbReference type="SUPFAM" id="SSF55874">
    <property type="entry name" value="ATPase domain of HSP90 chaperone/DNA topoisomerase II/histidine kinase"/>
    <property type="match status" value="1"/>
</dbReference>
<evidence type="ECO:0000313" key="10">
    <source>
        <dbReference type="EMBL" id="MCA9375058.1"/>
    </source>
</evidence>
<evidence type="ECO:0000256" key="3">
    <source>
        <dbReference type="ARBA" id="ARBA00022553"/>
    </source>
</evidence>
<name>A0A955I5U1_9BACT</name>
<feature type="transmembrane region" description="Helical" evidence="8">
    <location>
        <begin position="21"/>
        <end position="43"/>
    </location>
</feature>
<dbReference type="EC" id="2.7.13.3" evidence="2"/>
<dbReference type="GO" id="GO:0000155">
    <property type="term" value="F:phosphorelay sensor kinase activity"/>
    <property type="evidence" value="ECO:0007669"/>
    <property type="project" value="InterPro"/>
</dbReference>
<keyword evidence="7 8" id="KW-1133">Transmembrane helix</keyword>
<keyword evidence="4" id="KW-0808">Transferase</keyword>
<dbReference type="PANTHER" id="PTHR45436">
    <property type="entry name" value="SENSOR HISTIDINE KINASE YKOH"/>
    <property type="match status" value="1"/>
</dbReference>
<organism evidence="10 11">
    <name type="scientific">Candidatus Dojkabacteria bacterium</name>
    <dbReference type="NCBI Taxonomy" id="2099670"/>
    <lineage>
        <taxon>Bacteria</taxon>
        <taxon>Candidatus Dojkabacteria</taxon>
    </lineage>
</organism>
<feature type="domain" description="Histidine kinase" evidence="9">
    <location>
        <begin position="270"/>
        <end position="464"/>
    </location>
</feature>
<keyword evidence="8" id="KW-0472">Membrane</keyword>
<dbReference type="GO" id="GO:0005886">
    <property type="term" value="C:plasma membrane"/>
    <property type="evidence" value="ECO:0007669"/>
    <property type="project" value="TreeGrafter"/>
</dbReference>
<evidence type="ECO:0000256" key="4">
    <source>
        <dbReference type="ARBA" id="ARBA00022679"/>
    </source>
</evidence>
<dbReference type="Gene3D" id="3.30.565.10">
    <property type="entry name" value="Histidine kinase-like ATPase, C-terminal domain"/>
    <property type="match status" value="1"/>
</dbReference>
<keyword evidence="5 8" id="KW-0812">Transmembrane</keyword>
<dbReference type="SMART" id="SM00387">
    <property type="entry name" value="HATPase_c"/>
    <property type="match status" value="1"/>
</dbReference>
<reference evidence="10" key="1">
    <citation type="submission" date="2020-04" db="EMBL/GenBank/DDBJ databases">
        <authorList>
            <person name="Zhang T."/>
        </authorList>
    </citation>
    <scope>NUCLEOTIDE SEQUENCE</scope>
    <source>
        <strain evidence="10">HKST-UBA16</strain>
    </source>
</reference>
<dbReference type="Pfam" id="PF02518">
    <property type="entry name" value="HATPase_c"/>
    <property type="match status" value="1"/>
</dbReference>
<evidence type="ECO:0000256" key="2">
    <source>
        <dbReference type="ARBA" id="ARBA00012438"/>
    </source>
</evidence>
<dbReference type="InterPro" id="IPR003661">
    <property type="entry name" value="HisK_dim/P_dom"/>
</dbReference>
<dbReference type="AlphaFoldDB" id="A0A955I5U1"/>
<evidence type="ECO:0000259" key="9">
    <source>
        <dbReference type="PROSITE" id="PS50109"/>
    </source>
</evidence>
<dbReference type="SMART" id="SM00388">
    <property type="entry name" value="HisKA"/>
    <property type="match status" value="1"/>
</dbReference>
<dbReference type="PROSITE" id="PS50109">
    <property type="entry name" value="HIS_KIN"/>
    <property type="match status" value="1"/>
</dbReference>
<keyword evidence="3" id="KW-0597">Phosphoprotein</keyword>
<evidence type="ECO:0000256" key="5">
    <source>
        <dbReference type="ARBA" id="ARBA00022692"/>
    </source>
</evidence>
<dbReference type="InterPro" id="IPR050428">
    <property type="entry name" value="TCS_sensor_his_kinase"/>
</dbReference>
<feature type="transmembrane region" description="Helical" evidence="8">
    <location>
        <begin position="183"/>
        <end position="211"/>
    </location>
</feature>